<organism evidence="3 4">
    <name type="scientific">Hypholoma sublateritium (strain FD-334 SS-4)</name>
    <dbReference type="NCBI Taxonomy" id="945553"/>
    <lineage>
        <taxon>Eukaryota</taxon>
        <taxon>Fungi</taxon>
        <taxon>Dikarya</taxon>
        <taxon>Basidiomycota</taxon>
        <taxon>Agaricomycotina</taxon>
        <taxon>Agaricomycetes</taxon>
        <taxon>Agaricomycetidae</taxon>
        <taxon>Agaricales</taxon>
        <taxon>Agaricineae</taxon>
        <taxon>Strophariaceae</taxon>
        <taxon>Hypholoma</taxon>
    </lineage>
</organism>
<evidence type="ECO:0000256" key="1">
    <source>
        <dbReference type="ARBA" id="ARBA00022737"/>
    </source>
</evidence>
<dbReference type="STRING" id="945553.A0A0D2L0Z9"/>
<name>A0A0D2L0Z9_HYPSF</name>
<dbReference type="Pfam" id="PF24883">
    <property type="entry name" value="NPHP3_N"/>
    <property type="match status" value="1"/>
</dbReference>
<dbReference type="PANTHER" id="PTHR10039">
    <property type="entry name" value="AMELOGENIN"/>
    <property type="match status" value="1"/>
</dbReference>
<evidence type="ECO:0000313" key="3">
    <source>
        <dbReference type="EMBL" id="KJA20352.1"/>
    </source>
</evidence>
<dbReference type="Proteomes" id="UP000054270">
    <property type="component" value="Unassembled WGS sequence"/>
</dbReference>
<dbReference type="OrthoDB" id="3262196at2759"/>
<dbReference type="Gene3D" id="3.40.50.300">
    <property type="entry name" value="P-loop containing nucleotide triphosphate hydrolases"/>
    <property type="match status" value="1"/>
</dbReference>
<dbReference type="OMA" id="QADIHIA"/>
<evidence type="ECO:0000313" key="4">
    <source>
        <dbReference type="Proteomes" id="UP000054270"/>
    </source>
</evidence>
<keyword evidence="1" id="KW-0677">Repeat</keyword>
<dbReference type="InterPro" id="IPR027417">
    <property type="entry name" value="P-loop_NTPase"/>
</dbReference>
<gene>
    <name evidence="3" type="ORF">HYPSUDRAFT_167075</name>
</gene>
<dbReference type="SUPFAM" id="SSF52540">
    <property type="entry name" value="P-loop containing nucleoside triphosphate hydrolases"/>
    <property type="match status" value="1"/>
</dbReference>
<dbReference type="AlphaFoldDB" id="A0A0D2L0Z9"/>
<keyword evidence="4" id="KW-1185">Reference proteome</keyword>
<dbReference type="PANTHER" id="PTHR10039:SF17">
    <property type="entry name" value="FUNGAL STAND N-TERMINAL GOODBYE DOMAIN-CONTAINING PROTEIN-RELATED"/>
    <property type="match status" value="1"/>
</dbReference>
<reference evidence="4" key="1">
    <citation type="submission" date="2014-04" db="EMBL/GenBank/DDBJ databases">
        <title>Evolutionary Origins and Diversification of the Mycorrhizal Mutualists.</title>
        <authorList>
            <consortium name="DOE Joint Genome Institute"/>
            <consortium name="Mycorrhizal Genomics Consortium"/>
            <person name="Kohler A."/>
            <person name="Kuo A."/>
            <person name="Nagy L.G."/>
            <person name="Floudas D."/>
            <person name="Copeland A."/>
            <person name="Barry K.W."/>
            <person name="Cichocki N."/>
            <person name="Veneault-Fourrey C."/>
            <person name="LaButti K."/>
            <person name="Lindquist E.A."/>
            <person name="Lipzen A."/>
            <person name="Lundell T."/>
            <person name="Morin E."/>
            <person name="Murat C."/>
            <person name="Riley R."/>
            <person name="Ohm R."/>
            <person name="Sun H."/>
            <person name="Tunlid A."/>
            <person name="Henrissat B."/>
            <person name="Grigoriev I.V."/>
            <person name="Hibbett D.S."/>
            <person name="Martin F."/>
        </authorList>
    </citation>
    <scope>NUCLEOTIDE SEQUENCE [LARGE SCALE GENOMIC DNA]</scope>
    <source>
        <strain evidence="4">FD-334 SS-4</strain>
    </source>
</reference>
<sequence>MSGIAQNNTSNTRQLQQTGGLFQTGPGSSFLIHDGHFTQHNQAPTVHYCYDSDDPFKHLQAHVAPSAYASQQDGEAPKCHPNTRKAVLDEIMNWVILEATRIQWILWLNGAAGAGKSAIARSIVDLCTERDIVIAKFFFFRTDPTRNNLAHLVATLAYQLIQVIPGLDVIILPRIRSDPLIFNQSLETQFQVLIFDPLLELHKKFPFSRPLLLLFDGVDECDGHTSQTGFIRTISKFVELKSFPLLALFSSRAENQIKMEFRSTQIAKTTHPLPLDDHYLPDQDIRLFLTDSFFSVKETHPFNDLLDHNWPTPELVEEIVTKSSGQFIYASVVMKFISAPHLHPAQQLNIIRGLRPSGTLTPFAELDALYRHIFSQVRDIARTTLILVYFILGNATLRRCAEVLDISQADIHIALADLTSVVSVSSTKNGEIRFLHASLPDFLLDRARSQEFYIDRAYWSTQLSIGFFDKVASRQVIDYFYILGHLPHAECTPDLRARILSFNPSQMRDTYSTSTWSSYLTDIQNMNFGDGGEVYHQQLNVVTRYVKKRNPDQLWSLEEKHDIAVILAQIESEAVEKSKRKTRERKSAFGMMIRSLLK</sequence>
<accession>A0A0D2L0Z9</accession>
<proteinExistence type="predicted"/>
<dbReference type="InterPro" id="IPR056884">
    <property type="entry name" value="NPHP3-like_N"/>
</dbReference>
<feature type="domain" description="Nephrocystin 3-like N-terminal" evidence="2">
    <location>
        <begin position="99"/>
        <end position="252"/>
    </location>
</feature>
<protein>
    <recommendedName>
        <fullName evidence="2">Nephrocystin 3-like N-terminal domain-containing protein</fullName>
    </recommendedName>
</protein>
<dbReference type="EMBL" id="KN817568">
    <property type="protein sequence ID" value="KJA20352.1"/>
    <property type="molecule type" value="Genomic_DNA"/>
</dbReference>
<evidence type="ECO:0000259" key="2">
    <source>
        <dbReference type="Pfam" id="PF24883"/>
    </source>
</evidence>